<feature type="compositionally biased region" description="Polar residues" evidence="9">
    <location>
        <begin position="179"/>
        <end position="189"/>
    </location>
</feature>
<dbReference type="Gene3D" id="3.40.50.2300">
    <property type="match status" value="1"/>
</dbReference>
<dbReference type="GO" id="GO:0009736">
    <property type="term" value="P:cytokinin-activated signaling pathway"/>
    <property type="evidence" value="ECO:0007669"/>
    <property type="project" value="InterPro"/>
</dbReference>
<dbReference type="Pfam" id="PF00072">
    <property type="entry name" value="Response_reg"/>
    <property type="match status" value="1"/>
</dbReference>
<dbReference type="FunFam" id="1.10.10.60:FF:000007">
    <property type="entry name" value="Two-component response regulator"/>
    <property type="match status" value="1"/>
</dbReference>
<dbReference type="AlphaFoldDB" id="A0A4P1RC54"/>
<feature type="compositionally biased region" description="Basic residues" evidence="9">
    <location>
        <begin position="167"/>
        <end position="176"/>
    </location>
</feature>
<gene>
    <name evidence="12" type="ORF">TanjilG_20099</name>
</gene>
<protein>
    <submittedName>
        <fullName evidence="12">Uncharacterized protein</fullName>
    </submittedName>
</protein>
<dbReference type="InterPro" id="IPR001005">
    <property type="entry name" value="SANT/Myb"/>
</dbReference>
<keyword evidence="7" id="KW-0539">Nucleus</keyword>
<dbReference type="InterPro" id="IPR001789">
    <property type="entry name" value="Sig_transdc_resp-reg_receiver"/>
</dbReference>
<dbReference type="InterPro" id="IPR011006">
    <property type="entry name" value="CheY-like_superfamily"/>
</dbReference>
<evidence type="ECO:0000313" key="12">
    <source>
        <dbReference type="EMBL" id="OIW07998.1"/>
    </source>
</evidence>
<dbReference type="SUPFAM" id="SSF46689">
    <property type="entry name" value="Homeodomain-like"/>
    <property type="match status" value="1"/>
</dbReference>
<evidence type="ECO:0000256" key="1">
    <source>
        <dbReference type="ARBA" id="ARBA00004123"/>
    </source>
</evidence>
<name>A0A4P1RC54_LUPAN</name>
<comment type="subcellular location">
    <subcellularLocation>
        <location evidence="1">Nucleus</location>
    </subcellularLocation>
</comment>
<keyword evidence="3" id="KW-0902">Two-component regulatory system</keyword>
<keyword evidence="5" id="KW-0010">Activator</keyword>
<proteinExistence type="predicted"/>
<feature type="region of interest" description="Disordered" evidence="9">
    <location>
        <begin position="135"/>
        <end position="190"/>
    </location>
</feature>
<organism evidence="12 13">
    <name type="scientific">Lupinus angustifolius</name>
    <name type="common">Narrow-leaved blue lupine</name>
    <dbReference type="NCBI Taxonomy" id="3871"/>
    <lineage>
        <taxon>Eukaryota</taxon>
        <taxon>Viridiplantae</taxon>
        <taxon>Streptophyta</taxon>
        <taxon>Embryophyta</taxon>
        <taxon>Tracheophyta</taxon>
        <taxon>Spermatophyta</taxon>
        <taxon>Magnoliopsida</taxon>
        <taxon>eudicotyledons</taxon>
        <taxon>Gunneridae</taxon>
        <taxon>Pentapetalae</taxon>
        <taxon>rosids</taxon>
        <taxon>fabids</taxon>
        <taxon>Fabales</taxon>
        <taxon>Fabaceae</taxon>
        <taxon>Papilionoideae</taxon>
        <taxon>50 kb inversion clade</taxon>
        <taxon>genistoids sensu lato</taxon>
        <taxon>core genistoids</taxon>
        <taxon>Genisteae</taxon>
        <taxon>Lupinus</taxon>
    </lineage>
</organism>
<dbReference type="Proteomes" id="UP000188354">
    <property type="component" value="Chromosome LG07"/>
</dbReference>
<accession>A0A4P1RC54</accession>
<keyword evidence="13" id="KW-1185">Reference proteome</keyword>
<keyword evidence="4" id="KW-0805">Transcription regulation</keyword>
<dbReference type="CDD" id="cd17584">
    <property type="entry name" value="REC_typeB_ARR-like"/>
    <property type="match status" value="1"/>
</dbReference>
<dbReference type="NCBIfam" id="TIGR01557">
    <property type="entry name" value="myb_SHAQKYF"/>
    <property type="match status" value="1"/>
</dbReference>
<dbReference type="InterPro" id="IPR009057">
    <property type="entry name" value="Homeodomain-like_sf"/>
</dbReference>
<evidence type="ECO:0000259" key="10">
    <source>
        <dbReference type="PROSITE" id="PS50110"/>
    </source>
</evidence>
<dbReference type="InterPro" id="IPR006447">
    <property type="entry name" value="Myb_dom_plants"/>
</dbReference>
<keyword evidence="6" id="KW-0804">Transcription</keyword>
<sequence length="653" mass="72176">MTFEKVTFTVLVVDDNDTSLTIVANMLSSWDYKVLTANSSDNALKTLREFEGFFDLVITRVHMSGMNGYEFQQRVKEEFHIPVIMMSTDSMKKEVMTKSEENEAALCLLKPICADDLKEIRKYALAARKGKVVIENESNSSEGESSQAEKSSIEDVKPCAPSTMTHGTKRKKRYTKTKSSGMFNENQGAENRRVQKKPKIVWTTQLHNLFMTAIKQLGYDKAVPKKILEVMNVPYLTRGNIASHLQKYRIFLRNIAERGLVEGLSGKILKSNFASGLTLSVIKDIQTRSEKLRVPVQQYLQNMAHQAENRSTSNASVPFNQGQISPLNLPVQRNAYLTTEHGRDQFSFPMYKGPIHQNQQAFNGYNSLNPGIHGQSSFGNNIVNTGPNEMQQKMLGSNANPNPVYNSGPSNFPLYGIGHGLMTSTSGLTRSLSQNYGSSFGNQSFQYGLGNGNMASLSNSNVPWNKSNCYPPRNNSYGIQQNGGSEMVGTGVKGGFNVGAKNYRSGLVMNETKSGNMHMARAVPPLGNNNNSFGLVNGTQNANMHVAPLGHNNISIDMVNSTQHANGVGNEHHYNGSSITEGDVSRLEDDISELFMMVHNTDLLNEKEETHDVSESLNSHFSSSSTVLQPPEQDWDMSLIEAFCDAGKKVEGK</sequence>
<dbReference type="EMBL" id="CM007367">
    <property type="protein sequence ID" value="OIW07998.1"/>
    <property type="molecule type" value="Genomic_DNA"/>
</dbReference>
<dbReference type="Gene3D" id="1.10.10.60">
    <property type="entry name" value="Homeodomain-like"/>
    <property type="match status" value="1"/>
</dbReference>
<dbReference type="PROSITE" id="PS51294">
    <property type="entry name" value="HTH_MYB"/>
    <property type="match status" value="1"/>
</dbReference>
<dbReference type="GO" id="GO:0003677">
    <property type="term" value="F:DNA binding"/>
    <property type="evidence" value="ECO:0007669"/>
    <property type="project" value="InterPro"/>
</dbReference>
<dbReference type="SUPFAM" id="SSF52172">
    <property type="entry name" value="CheY-like"/>
    <property type="match status" value="1"/>
</dbReference>
<evidence type="ECO:0000313" key="13">
    <source>
        <dbReference type="Proteomes" id="UP000188354"/>
    </source>
</evidence>
<evidence type="ECO:0000256" key="5">
    <source>
        <dbReference type="ARBA" id="ARBA00023159"/>
    </source>
</evidence>
<evidence type="ECO:0000259" key="11">
    <source>
        <dbReference type="PROSITE" id="PS51294"/>
    </source>
</evidence>
<dbReference type="InterPro" id="IPR017930">
    <property type="entry name" value="Myb_dom"/>
</dbReference>
<dbReference type="PROSITE" id="PS50110">
    <property type="entry name" value="RESPONSE_REGULATORY"/>
    <property type="match status" value="1"/>
</dbReference>
<dbReference type="InterPro" id="IPR045279">
    <property type="entry name" value="ARR-like"/>
</dbReference>
<dbReference type="Pfam" id="PF00249">
    <property type="entry name" value="Myb_DNA-binding"/>
    <property type="match status" value="1"/>
</dbReference>
<dbReference type="PANTHER" id="PTHR43874">
    <property type="entry name" value="TWO-COMPONENT RESPONSE REGULATOR"/>
    <property type="match status" value="1"/>
</dbReference>
<evidence type="ECO:0000256" key="6">
    <source>
        <dbReference type="ARBA" id="ARBA00023163"/>
    </source>
</evidence>
<feature type="compositionally biased region" description="Low complexity" evidence="9">
    <location>
        <begin position="135"/>
        <end position="146"/>
    </location>
</feature>
<feature type="domain" description="Response regulatory" evidence="10">
    <location>
        <begin position="9"/>
        <end position="125"/>
    </location>
</feature>
<comment type="caution">
    <text evidence="8">Lacks conserved residue(s) required for the propagation of feature annotation.</text>
</comment>
<dbReference type="GO" id="GO:0000160">
    <property type="term" value="P:phosphorelay signal transduction system"/>
    <property type="evidence" value="ECO:0007669"/>
    <property type="project" value="UniProtKB-KW"/>
</dbReference>
<evidence type="ECO:0000256" key="8">
    <source>
        <dbReference type="PROSITE-ProRule" id="PRU00169"/>
    </source>
</evidence>
<evidence type="ECO:0000256" key="9">
    <source>
        <dbReference type="SAM" id="MobiDB-lite"/>
    </source>
</evidence>
<dbReference type="Gramene" id="OIW07998">
    <property type="protein sequence ID" value="OIW07998"/>
    <property type="gene ID" value="TanjilG_20099"/>
</dbReference>
<evidence type="ECO:0000256" key="3">
    <source>
        <dbReference type="ARBA" id="ARBA00023012"/>
    </source>
</evidence>
<reference evidence="12 13" key="1">
    <citation type="journal article" date="2017" name="Plant Biotechnol. J.">
        <title>A comprehensive draft genome sequence for lupin (Lupinus angustifolius), an emerging health food: insights into plant-microbe interactions and legume evolution.</title>
        <authorList>
            <person name="Hane J.K."/>
            <person name="Ming Y."/>
            <person name="Kamphuis L.G."/>
            <person name="Nelson M.N."/>
            <person name="Garg G."/>
            <person name="Atkins C.A."/>
            <person name="Bayer P.E."/>
            <person name="Bravo A."/>
            <person name="Bringans S."/>
            <person name="Cannon S."/>
            <person name="Edwards D."/>
            <person name="Foley R."/>
            <person name="Gao L.L."/>
            <person name="Harrison M.J."/>
            <person name="Huang W."/>
            <person name="Hurgobin B."/>
            <person name="Li S."/>
            <person name="Liu C.W."/>
            <person name="McGrath A."/>
            <person name="Morahan G."/>
            <person name="Murray J."/>
            <person name="Weller J."/>
            <person name="Jian J."/>
            <person name="Singh K.B."/>
        </authorList>
    </citation>
    <scope>NUCLEOTIDE SEQUENCE [LARGE SCALE GENOMIC DNA]</scope>
    <source>
        <strain evidence="13">cv. Tanjil</strain>
        <tissue evidence="12">Whole plant</tissue>
    </source>
</reference>
<keyword evidence="2" id="KW-0597">Phosphoprotein</keyword>
<dbReference type="GO" id="GO:0005634">
    <property type="term" value="C:nucleus"/>
    <property type="evidence" value="ECO:0007669"/>
    <property type="project" value="UniProtKB-SubCell"/>
</dbReference>
<dbReference type="PANTHER" id="PTHR43874:SF19">
    <property type="entry name" value="RESPONSE REGULATOR 23-RELATED"/>
    <property type="match status" value="1"/>
</dbReference>
<evidence type="ECO:0000256" key="7">
    <source>
        <dbReference type="ARBA" id="ARBA00023242"/>
    </source>
</evidence>
<evidence type="ECO:0000256" key="4">
    <source>
        <dbReference type="ARBA" id="ARBA00023015"/>
    </source>
</evidence>
<dbReference type="SMART" id="SM00448">
    <property type="entry name" value="REC"/>
    <property type="match status" value="1"/>
</dbReference>
<evidence type="ECO:0000256" key="2">
    <source>
        <dbReference type="ARBA" id="ARBA00022553"/>
    </source>
</evidence>
<feature type="domain" description="HTH myb-type" evidence="11">
    <location>
        <begin position="202"/>
        <end position="253"/>
    </location>
</feature>